<dbReference type="OrthoDB" id="6038212at2"/>
<evidence type="ECO:0000256" key="1">
    <source>
        <dbReference type="SAM" id="MobiDB-lite"/>
    </source>
</evidence>
<name>A0A9X4SGG9_9BURK</name>
<evidence type="ECO:0000313" key="3">
    <source>
        <dbReference type="Proteomes" id="UP001152876"/>
    </source>
</evidence>
<dbReference type="EMBL" id="AOGK01000016">
    <property type="protein sequence ID" value="MDG5976996.1"/>
    <property type="molecule type" value="Genomic_DNA"/>
</dbReference>
<feature type="region of interest" description="Disordered" evidence="1">
    <location>
        <begin position="207"/>
        <end position="227"/>
    </location>
</feature>
<accession>A0A9X4SGG9</accession>
<dbReference type="NCBIfam" id="TIGR02532">
    <property type="entry name" value="IV_pilin_GFxxxE"/>
    <property type="match status" value="1"/>
</dbReference>
<comment type="caution">
    <text evidence="2">The sequence shown here is derived from an EMBL/GenBank/DDBJ whole genome shotgun (WGS) entry which is preliminary data.</text>
</comment>
<proteinExistence type="predicted"/>
<gene>
    <name evidence="2" type="ORF">H010_17171</name>
</gene>
<evidence type="ECO:0008006" key="4">
    <source>
        <dbReference type="Google" id="ProtNLM"/>
    </source>
</evidence>
<keyword evidence="3" id="KW-1185">Reference proteome</keyword>
<dbReference type="RefSeq" id="WP_068166935.1">
    <property type="nucleotide sequence ID" value="NZ_AOGK01000016.1"/>
</dbReference>
<reference evidence="2" key="1">
    <citation type="submission" date="2013-01" db="EMBL/GenBank/DDBJ databases">
        <title>Genome draft of Hydrogenophaga taeniospiralis 2K1.</title>
        <authorList>
            <person name="Gomila M."/>
            <person name="Lalucat J."/>
        </authorList>
    </citation>
    <scope>NUCLEOTIDE SEQUENCE</scope>
    <source>
        <strain evidence="2">CCUG 15921</strain>
    </source>
</reference>
<organism evidence="2 3">
    <name type="scientific">Hydrogenophaga taeniospiralis CCUG 15921</name>
    <dbReference type="NCBI Taxonomy" id="1281780"/>
    <lineage>
        <taxon>Bacteria</taxon>
        <taxon>Pseudomonadati</taxon>
        <taxon>Pseudomonadota</taxon>
        <taxon>Betaproteobacteria</taxon>
        <taxon>Burkholderiales</taxon>
        <taxon>Comamonadaceae</taxon>
        <taxon>Hydrogenophaga</taxon>
    </lineage>
</organism>
<protein>
    <recommendedName>
        <fullName evidence="4">Prepilin-type cleavage/methylation domain-containing protein</fullName>
    </recommendedName>
</protein>
<dbReference type="Gene3D" id="3.30.700.10">
    <property type="entry name" value="Glycoprotein, Type 4 Pilin"/>
    <property type="match status" value="1"/>
</dbReference>
<sequence>MHATRSHRSAQKGFTFVEMAVVLVVGGLLSWAAFSAYDTVLDAKDRRQAQDMARQVQSQLRAFAVRHGRLPCPDASAAGTGLESLVGGVCGTGNLIGWFPYVSVGADLPVAEYRARYAVYRAPNASAPADADLALNLERSGDPLGHVNHRDVSDLIVALNNVAGLALATDQPHLTGDGGVAGAVDCATNRQMSVAYWLVVPLKDRSGDGERLDPPQASAGPCVFSPGTPVSATNDDVVLSESPTQLAGWLRKSLP</sequence>
<dbReference type="Proteomes" id="UP001152876">
    <property type="component" value="Unassembled WGS sequence"/>
</dbReference>
<dbReference type="AlphaFoldDB" id="A0A9X4SGG9"/>
<evidence type="ECO:0000313" key="2">
    <source>
        <dbReference type="EMBL" id="MDG5976996.1"/>
    </source>
</evidence>
<dbReference type="SUPFAM" id="SSF54523">
    <property type="entry name" value="Pili subunits"/>
    <property type="match status" value="1"/>
</dbReference>
<dbReference type="Pfam" id="PF07963">
    <property type="entry name" value="N_methyl"/>
    <property type="match status" value="1"/>
</dbReference>
<dbReference type="InterPro" id="IPR045584">
    <property type="entry name" value="Pilin-like"/>
</dbReference>
<dbReference type="InterPro" id="IPR012902">
    <property type="entry name" value="N_methyl_site"/>
</dbReference>